<gene>
    <name evidence="1" type="ORF">HNP55_003613</name>
</gene>
<dbReference type="Proteomes" id="UP000562027">
    <property type="component" value="Unassembled WGS sequence"/>
</dbReference>
<keyword evidence="2" id="KW-1185">Reference proteome</keyword>
<evidence type="ECO:0000313" key="1">
    <source>
        <dbReference type="EMBL" id="MBB4845067.1"/>
    </source>
</evidence>
<sequence length="617" mass="63436">MHRPLPSTRAQQRGVSTLLFILLTGLSLGGMVFGAISYVRGLQSQSTTVHALTQAQLKAWNGAEVLRQYLLQVNANDLSKLALNSPATFTGLDDVTATLSQAPSDDALNCPGGKMLAFDIVGSSAGASALLATSYCVKPGKAHNPGPKAAINIKGDLGLGGNIEVVGGDGRARVVVDGKVTGGGSISGIEFLYAKGAIELQGSTSNGTLFSESSIALSGSGDYNKLQAMGDIKLSGGVSVKASYSNAATSLSSNTVIDLKSIGPVTLAGAARVTNLMTKAYVDHKGAEISGNAQVQGDYQKNGWGSVASGNYGGALTGTGGAMVNMTRSPGLQVNLPLLTAETITAPTFDAYPYKAVANYVFERVNGATKVSVRSVTGIPDGAYFLVGEGSNQDYLCKSNSYNANSCVAKICTGSSANNSCFAYDNGSNTWSISSNISDGAMAPGVLWFDGNLVAGNGVYYNSWIATGNISTQGNHRSYAVNFADYARICNGSRYARTLPSNFCVPGQATLKPQSVGNICLGSGGLLNGSFRGGKISLGANVEVFGDVLAGDVLESSGSTVIHGYIAAADLGTYIGGSKLGASTRLDMNNLPASYTPGGGQDIHIPAAVTLLWSRYR</sequence>
<accession>A0A840LIH2</accession>
<organism evidence="1 2">
    <name type="scientific">Roseateles oligotrophus</name>
    <dbReference type="NCBI Taxonomy" id="1769250"/>
    <lineage>
        <taxon>Bacteria</taxon>
        <taxon>Pseudomonadati</taxon>
        <taxon>Pseudomonadota</taxon>
        <taxon>Betaproteobacteria</taxon>
        <taxon>Burkholderiales</taxon>
        <taxon>Sphaerotilaceae</taxon>
        <taxon>Roseateles</taxon>
    </lineage>
</organism>
<evidence type="ECO:0000313" key="2">
    <source>
        <dbReference type="Proteomes" id="UP000562027"/>
    </source>
</evidence>
<protein>
    <submittedName>
        <fullName evidence="1">Uncharacterized protein</fullName>
    </submittedName>
</protein>
<dbReference type="EMBL" id="JACHLP010000007">
    <property type="protein sequence ID" value="MBB4845067.1"/>
    <property type="molecule type" value="Genomic_DNA"/>
</dbReference>
<name>A0A840LIH2_9BURK</name>
<comment type="caution">
    <text evidence="1">The sequence shown here is derived from an EMBL/GenBank/DDBJ whole genome shotgun (WGS) entry which is preliminary data.</text>
</comment>
<dbReference type="AlphaFoldDB" id="A0A840LIH2"/>
<dbReference type="RefSeq" id="WP_184302483.1">
    <property type="nucleotide sequence ID" value="NZ_JACHLP010000007.1"/>
</dbReference>
<reference evidence="1 2" key="1">
    <citation type="submission" date="2020-08" db="EMBL/GenBank/DDBJ databases">
        <title>Functional genomics of gut bacteria from endangered species of beetles.</title>
        <authorList>
            <person name="Carlos-Shanley C."/>
        </authorList>
    </citation>
    <scope>NUCLEOTIDE SEQUENCE [LARGE SCALE GENOMIC DNA]</scope>
    <source>
        <strain evidence="1 2">S00239</strain>
    </source>
</reference>
<proteinExistence type="predicted"/>